<dbReference type="NCBIfam" id="TIGR02532">
    <property type="entry name" value="IV_pilin_GFxxxE"/>
    <property type="match status" value="1"/>
</dbReference>
<dbReference type="PANTHER" id="PTHR30093">
    <property type="entry name" value="GENERAL SECRETION PATHWAY PROTEIN G"/>
    <property type="match status" value="1"/>
</dbReference>
<dbReference type="AlphaFoldDB" id="M5RIB6"/>
<feature type="domain" description="DUF1559" evidence="1">
    <location>
        <begin position="35"/>
        <end position="317"/>
    </location>
</feature>
<dbReference type="InterPro" id="IPR027558">
    <property type="entry name" value="Pre_pil_HX9DG_C"/>
</dbReference>
<organism evidence="2 3">
    <name type="scientific">Rhodopirellula maiorica SM1</name>
    <dbReference type="NCBI Taxonomy" id="1265738"/>
    <lineage>
        <taxon>Bacteria</taxon>
        <taxon>Pseudomonadati</taxon>
        <taxon>Planctomycetota</taxon>
        <taxon>Planctomycetia</taxon>
        <taxon>Pirellulales</taxon>
        <taxon>Pirellulaceae</taxon>
        <taxon>Novipirellula</taxon>
    </lineage>
</organism>
<dbReference type="Proteomes" id="UP000011991">
    <property type="component" value="Unassembled WGS sequence"/>
</dbReference>
<evidence type="ECO:0000259" key="1">
    <source>
        <dbReference type="Pfam" id="PF07596"/>
    </source>
</evidence>
<dbReference type="SUPFAM" id="SSF54523">
    <property type="entry name" value="Pili subunits"/>
    <property type="match status" value="1"/>
</dbReference>
<dbReference type="PATRIC" id="fig|1265738.3.peg.4038"/>
<proteinExistence type="predicted"/>
<dbReference type="PANTHER" id="PTHR30093:SF2">
    <property type="entry name" value="TYPE II SECRETION SYSTEM PROTEIN H"/>
    <property type="match status" value="1"/>
</dbReference>
<dbReference type="InterPro" id="IPR012902">
    <property type="entry name" value="N_methyl_site"/>
</dbReference>
<name>M5RIB6_9BACT</name>
<gene>
    <name evidence="2" type="ORF">RMSM_04034</name>
</gene>
<dbReference type="InterPro" id="IPR011453">
    <property type="entry name" value="DUF1559"/>
</dbReference>
<protein>
    <submittedName>
        <fullName evidence="2">Secreted protein containing DUF1559</fullName>
    </submittedName>
</protein>
<dbReference type="PROSITE" id="PS00409">
    <property type="entry name" value="PROKAR_NTER_METHYL"/>
    <property type="match status" value="1"/>
</dbReference>
<reference evidence="2 3" key="1">
    <citation type="journal article" date="2013" name="Mar. Genomics">
        <title>Expression of sulfatases in Rhodopirellula baltica and the diversity of sulfatases in the genus Rhodopirellula.</title>
        <authorList>
            <person name="Wegner C.E."/>
            <person name="Richter-Heitmann T."/>
            <person name="Klindworth A."/>
            <person name="Klockow C."/>
            <person name="Richter M."/>
            <person name="Achstetter T."/>
            <person name="Glockner F.O."/>
            <person name="Harder J."/>
        </authorList>
    </citation>
    <scope>NUCLEOTIDE SEQUENCE [LARGE SCALE GENOMIC DNA]</scope>
    <source>
        <strain evidence="2 3">SM1</strain>
    </source>
</reference>
<keyword evidence="3" id="KW-1185">Reference proteome</keyword>
<evidence type="ECO:0000313" key="3">
    <source>
        <dbReference type="Proteomes" id="UP000011991"/>
    </source>
</evidence>
<dbReference type="InterPro" id="IPR045584">
    <property type="entry name" value="Pilin-like"/>
</dbReference>
<comment type="caution">
    <text evidence="2">The sequence shown here is derived from an EMBL/GenBank/DDBJ whole genome shotgun (WGS) entry which is preliminary data.</text>
</comment>
<dbReference type="Pfam" id="PF07963">
    <property type="entry name" value="N_methyl"/>
    <property type="match status" value="1"/>
</dbReference>
<dbReference type="Gene3D" id="3.30.700.10">
    <property type="entry name" value="Glycoprotein, Type 4 Pilin"/>
    <property type="match status" value="1"/>
</dbReference>
<dbReference type="OrthoDB" id="214579at2"/>
<dbReference type="EMBL" id="ANOG01000581">
    <property type="protein sequence ID" value="EMI19040.1"/>
    <property type="molecule type" value="Genomic_DNA"/>
</dbReference>
<sequence>MNTKRTIRKGFTLVELLVVIAIIGVLVGLLLPAVQAAREAARRMQCSNHLKQIGLGLHNYHSTYQSLPPGYIRYPKPTAHAGPSFNNNTRSQWAWGAFLLPQLEEGALFDELRVGQIPLSTALTADGSILDKTEAIKKSVATFVCPSDDGPMVHISNQLYAPGGPWITAVAKSNYLGVNTTRRWHSGGRLTGPDQGEFSQWTIPPGPTTAPNGIFLRDKAIKFRDVLDGLSNTIAVAERVYSQGTPTRVIDCYAGIFVGTDSGNEQLTIRKTFGGFSSPINSISGTECQYGFSSHHPGGIMTLFADGSVHFITDSIEHIRFPTTNNRDVDSVLEKLGSRNDRLVIDEDAF</sequence>
<dbReference type="NCBIfam" id="TIGR04294">
    <property type="entry name" value="pre_pil_HX9DG"/>
    <property type="match status" value="1"/>
</dbReference>
<accession>M5RIB6</accession>
<evidence type="ECO:0000313" key="2">
    <source>
        <dbReference type="EMBL" id="EMI19040.1"/>
    </source>
</evidence>
<dbReference type="Pfam" id="PF07596">
    <property type="entry name" value="SBP_bac_10"/>
    <property type="match status" value="1"/>
</dbReference>
<dbReference type="RefSeq" id="WP_008699591.1">
    <property type="nucleotide sequence ID" value="NZ_ANOG01000581.1"/>
</dbReference>